<sequence>MELTRPAYALREDFNRSFLVGRMFRQLDTERFDQRKAEDDGERRASAAGHLPTRNDRPWRRRPW</sequence>
<reference evidence="2 3" key="1">
    <citation type="submission" date="2020-06" db="EMBL/GenBank/DDBJ databases">
        <title>Genome mining for natural products.</title>
        <authorList>
            <person name="Zhang B."/>
            <person name="Shi J."/>
            <person name="Ge H."/>
        </authorList>
    </citation>
    <scope>NUCLEOTIDE SEQUENCE [LARGE SCALE GENOMIC DNA]</scope>
    <source>
        <strain evidence="2 3">NA00687</strain>
    </source>
</reference>
<keyword evidence="3" id="KW-1185">Reference proteome</keyword>
<proteinExistence type="predicted"/>
<feature type="region of interest" description="Disordered" evidence="1">
    <location>
        <begin position="33"/>
        <end position="64"/>
    </location>
</feature>
<gene>
    <name evidence="2" type="ORF">HUT08_16265</name>
</gene>
<protein>
    <submittedName>
        <fullName evidence="2">DUF1266 domain-containing protein</fullName>
    </submittedName>
</protein>
<feature type="compositionally biased region" description="Basic and acidic residues" evidence="1">
    <location>
        <begin position="33"/>
        <end position="45"/>
    </location>
</feature>
<evidence type="ECO:0000256" key="1">
    <source>
        <dbReference type="SAM" id="MobiDB-lite"/>
    </source>
</evidence>
<evidence type="ECO:0000313" key="3">
    <source>
        <dbReference type="Proteomes" id="UP000509303"/>
    </source>
</evidence>
<dbReference type="EMBL" id="CP054929">
    <property type="protein sequence ID" value="QKW50832.1"/>
    <property type="molecule type" value="Genomic_DNA"/>
</dbReference>
<organism evidence="2 3">
    <name type="scientific">Streptomyces buecherae</name>
    <dbReference type="NCBI Taxonomy" id="2763006"/>
    <lineage>
        <taxon>Bacteria</taxon>
        <taxon>Bacillati</taxon>
        <taxon>Actinomycetota</taxon>
        <taxon>Actinomycetes</taxon>
        <taxon>Kitasatosporales</taxon>
        <taxon>Streptomycetaceae</taxon>
        <taxon>Streptomyces</taxon>
    </lineage>
</organism>
<name>A0A7H8N8W8_9ACTN</name>
<dbReference type="Proteomes" id="UP000509303">
    <property type="component" value="Chromosome"/>
</dbReference>
<evidence type="ECO:0000313" key="2">
    <source>
        <dbReference type="EMBL" id="QKW50832.1"/>
    </source>
</evidence>
<dbReference type="AlphaFoldDB" id="A0A7H8N8W8"/>
<accession>A0A7H8N8W8</accession>